<sequence>MSINPFEDFIKFISDKHGEENWVTAYKHESINNSAHDGGMYCALVTQENTEKAMDQPDWDLMIGSGGPGFCISHEAGEKATTYYTNPDEGFLRLVLNRDFHGRKKDYIEILEEFRLFHNLYYEIKNNSYISFDNSGDEVEVIKATNNEVKIRRRFLRSFMAAKQMNLLLYFELTRHFEHREIFSCDQKNGTFTYTIYSGDSYSDGFLSFSRILGKKLIFCEPVEKSDVWPFERDKEYQEFIIGGDSDEPQKFTCNPDLLANYFGANSDAPHYLTPVFFRTEVMQKYYGSSEYEIEDSYLRRRGAWSLRFDNNSQNHISVFLGDLGKDLPEKEQIYWKSFNLVPDGRKISRTNFERSFMGNFYDPENPEHRFKHKYKEIQKYWKQKYRWQLFLPLYEKDEHFLGSLRSMLTNEQSEFDSQVLALTKVTIDSVNVKSLRSYLGISDPNIKSISLVEELLRQLQSEHLVALTSLLRGIQSVRSTGVAHRKGTEYEKTIVKLNIDTEDYRSEFDQLLLGMVYLLDEIIKLDTSKSQ</sequence>
<dbReference type="AlphaFoldDB" id="A0A951PB14"/>
<comment type="caution">
    <text evidence="1">The sequence shown here is derived from an EMBL/GenBank/DDBJ whole genome shotgun (WGS) entry which is preliminary data.</text>
</comment>
<protein>
    <submittedName>
        <fullName evidence="1">Uncharacterized protein</fullName>
    </submittedName>
</protein>
<organism evidence="1 2">
    <name type="scientific">Pegethrix bostrychoides GSE-TBD4-15B</name>
    <dbReference type="NCBI Taxonomy" id="2839662"/>
    <lineage>
        <taxon>Bacteria</taxon>
        <taxon>Bacillati</taxon>
        <taxon>Cyanobacteriota</taxon>
        <taxon>Cyanophyceae</taxon>
        <taxon>Oculatellales</taxon>
        <taxon>Oculatellaceae</taxon>
        <taxon>Pegethrix</taxon>
    </lineage>
</organism>
<reference evidence="1" key="1">
    <citation type="submission" date="2021-05" db="EMBL/GenBank/DDBJ databases">
        <authorList>
            <person name="Pietrasiak N."/>
            <person name="Ward R."/>
            <person name="Stajich J.E."/>
            <person name="Kurbessoian T."/>
        </authorList>
    </citation>
    <scope>NUCLEOTIDE SEQUENCE</scope>
    <source>
        <strain evidence="1">GSE-TBD4-15B</strain>
    </source>
</reference>
<proteinExistence type="predicted"/>
<evidence type="ECO:0000313" key="1">
    <source>
        <dbReference type="EMBL" id="MBW4465695.1"/>
    </source>
</evidence>
<dbReference type="Proteomes" id="UP000707356">
    <property type="component" value="Unassembled WGS sequence"/>
</dbReference>
<reference evidence="1" key="2">
    <citation type="journal article" date="2022" name="Microbiol. Resour. Announc.">
        <title>Metagenome Sequencing to Explore Phylogenomics of Terrestrial Cyanobacteria.</title>
        <authorList>
            <person name="Ward R.D."/>
            <person name="Stajich J.E."/>
            <person name="Johansen J.R."/>
            <person name="Huntemann M."/>
            <person name="Clum A."/>
            <person name="Foster B."/>
            <person name="Foster B."/>
            <person name="Roux S."/>
            <person name="Palaniappan K."/>
            <person name="Varghese N."/>
            <person name="Mukherjee S."/>
            <person name="Reddy T.B.K."/>
            <person name="Daum C."/>
            <person name="Copeland A."/>
            <person name="Chen I.A."/>
            <person name="Ivanova N.N."/>
            <person name="Kyrpides N.C."/>
            <person name="Shapiro N."/>
            <person name="Eloe-Fadrosh E.A."/>
            <person name="Pietrasiak N."/>
        </authorList>
    </citation>
    <scope>NUCLEOTIDE SEQUENCE</scope>
    <source>
        <strain evidence="1">GSE-TBD4-15B</strain>
    </source>
</reference>
<accession>A0A951PB14</accession>
<evidence type="ECO:0000313" key="2">
    <source>
        <dbReference type="Proteomes" id="UP000707356"/>
    </source>
</evidence>
<dbReference type="EMBL" id="JAHHHV010000059">
    <property type="protein sequence ID" value="MBW4465695.1"/>
    <property type="molecule type" value="Genomic_DNA"/>
</dbReference>
<name>A0A951PB14_9CYAN</name>
<gene>
    <name evidence="1" type="ORF">KME07_09680</name>
</gene>